<dbReference type="OrthoDB" id="9976382at2759"/>
<comment type="function">
    <text evidence="4">Involved in several stages of intracellular trafficking.</text>
</comment>
<evidence type="ECO:0000256" key="5">
    <source>
        <dbReference type="SAM" id="Coils"/>
    </source>
</evidence>
<dbReference type="Gene3D" id="3.30.1520.10">
    <property type="entry name" value="Phox-like domain"/>
    <property type="match status" value="1"/>
</dbReference>
<feature type="region of interest" description="Disordered" evidence="6">
    <location>
        <begin position="1"/>
        <end position="35"/>
    </location>
</feature>
<dbReference type="InterPro" id="IPR036871">
    <property type="entry name" value="PX_dom_sf"/>
</dbReference>
<dbReference type="PIRSF" id="PIRSF036924">
    <property type="entry name" value="Snx5_Snx6"/>
    <property type="match status" value="1"/>
</dbReference>
<dbReference type="Gene3D" id="1.20.1270.60">
    <property type="entry name" value="Arfaptin homology (AH) domain/BAR domain"/>
    <property type="match status" value="1"/>
</dbReference>
<accession>A0A9Q1CH58</accession>
<dbReference type="PANTHER" id="PTHR45850:SF1">
    <property type="entry name" value="SORTING NEXIN 6, ISOFORM B"/>
    <property type="match status" value="1"/>
</dbReference>
<dbReference type="PROSITE" id="PS50195">
    <property type="entry name" value="PX"/>
    <property type="match status" value="1"/>
</dbReference>
<feature type="compositionally biased region" description="Acidic residues" evidence="6">
    <location>
        <begin position="13"/>
        <end position="22"/>
    </location>
</feature>
<dbReference type="GO" id="GO:0015031">
    <property type="term" value="P:protein transport"/>
    <property type="evidence" value="ECO:0007669"/>
    <property type="project" value="UniProtKB-KW"/>
</dbReference>
<evidence type="ECO:0000256" key="1">
    <source>
        <dbReference type="ARBA" id="ARBA00010883"/>
    </source>
</evidence>
<protein>
    <recommendedName>
        <fullName evidence="4">Sorting nexin</fullName>
    </recommendedName>
</protein>
<dbReference type="Proteomes" id="UP001152320">
    <property type="component" value="Chromosome 3"/>
</dbReference>
<gene>
    <name evidence="8" type="ORF">HOLleu_08208</name>
</gene>
<feature type="compositionally biased region" description="Basic and acidic residues" evidence="6">
    <location>
        <begin position="1"/>
        <end position="12"/>
    </location>
</feature>
<dbReference type="InterPro" id="IPR015404">
    <property type="entry name" value="Vps5_C"/>
</dbReference>
<dbReference type="Pfam" id="PF00787">
    <property type="entry name" value="PX"/>
    <property type="match status" value="1"/>
</dbReference>
<dbReference type="AlphaFoldDB" id="A0A9Q1CH58"/>
<feature type="domain" description="PX" evidence="7">
    <location>
        <begin position="35"/>
        <end position="182"/>
    </location>
</feature>
<dbReference type="SUPFAM" id="SSF64268">
    <property type="entry name" value="PX domain"/>
    <property type="match status" value="1"/>
</dbReference>
<dbReference type="InterPro" id="IPR001683">
    <property type="entry name" value="PX_dom"/>
</dbReference>
<keyword evidence="3 4" id="KW-0653">Protein transport</keyword>
<organism evidence="8 9">
    <name type="scientific">Holothuria leucospilota</name>
    <name type="common">Black long sea cucumber</name>
    <name type="synonym">Mertensiothuria leucospilota</name>
    <dbReference type="NCBI Taxonomy" id="206669"/>
    <lineage>
        <taxon>Eukaryota</taxon>
        <taxon>Metazoa</taxon>
        <taxon>Echinodermata</taxon>
        <taxon>Eleutherozoa</taxon>
        <taxon>Echinozoa</taxon>
        <taxon>Holothuroidea</taxon>
        <taxon>Aspidochirotacea</taxon>
        <taxon>Aspidochirotida</taxon>
        <taxon>Holothuriidae</taxon>
        <taxon>Holothuria</taxon>
    </lineage>
</organism>
<evidence type="ECO:0000313" key="9">
    <source>
        <dbReference type="Proteomes" id="UP001152320"/>
    </source>
</evidence>
<sequence length="425" mass="48818">MDDSPELRNDEKDGGEDGLFDNEDQKKHRTDSVDLNSDTSLLVDISDALSERDKVKFTVHTKTTLPEFSESDFSVTRDHDEFVWLHLMFDENEDYAGVIIPPAPPKPDFDASREKLQKLGEGEGTMTKEEFQKMKAELEAEYLATFKKTVAMHEVFLQRLAAHPTLRSDHNFRVFLEYKQALDVRGKNKKERIGSLVKLVTKSVDEVLVTGQKDVDPFFERERTFVVEYHNKIKDATAKSDRMTKCNKQIADSYIRVSTGLTGLGTLEKSNLDNAEAIPESARFFVKVSEMFEKLRKVEARVASDSDLKLSDLLRYYMRDTAAAKDLLYRRMRSLVNYQNANKALEKARAKNKEVQQAEKNQEEACNKFEKLSEVAKQELTDYKTRRVAAFKKNLVELAELQLKHAKTQVQLLRNTIATLKEETP</sequence>
<comment type="caution">
    <text evidence="8">The sequence shown here is derived from an EMBL/GenBank/DDBJ whole genome shotgun (WGS) entry which is preliminary data.</text>
</comment>
<dbReference type="PANTHER" id="PTHR45850">
    <property type="entry name" value="SORTING NEXIN FAMILY MEMBER"/>
    <property type="match status" value="1"/>
</dbReference>
<dbReference type="InterPro" id="IPR027267">
    <property type="entry name" value="AH/BAR_dom_sf"/>
</dbReference>
<evidence type="ECO:0000256" key="2">
    <source>
        <dbReference type="ARBA" id="ARBA00022448"/>
    </source>
</evidence>
<keyword evidence="9" id="KW-1185">Reference proteome</keyword>
<comment type="similarity">
    <text evidence="1 4">Belongs to the sorting nexin family.</text>
</comment>
<dbReference type="SUPFAM" id="SSF103657">
    <property type="entry name" value="BAR/IMD domain-like"/>
    <property type="match status" value="1"/>
</dbReference>
<feature type="compositionally biased region" description="Basic and acidic residues" evidence="6">
    <location>
        <begin position="23"/>
        <end position="32"/>
    </location>
</feature>
<proteinExistence type="inferred from homology"/>
<evidence type="ECO:0000259" key="7">
    <source>
        <dbReference type="PROSITE" id="PS50195"/>
    </source>
</evidence>
<evidence type="ECO:0000313" key="8">
    <source>
        <dbReference type="EMBL" id="KAJ8045242.1"/>
    </source>
</evidence>
<feature type="coiled-coil region" evidence="5">
    <location>
        <begin position="338"/>
        <end position="423"/>
    </location>
</feature>
<evidence type="ECO:0000256" key="3">
    <source>
        <dbReference type="ARBA" id="ARBA00022927"/>
    </source>
</evidence>
<dbReference type="EMBL" id="JAIZAY010000003">
    <property type="protein sequence ID" value="KAJ8045242.1"/>
    <property type="molecule type" value="Genomic_DNA"/>
</dbReference>
<evidence type="ECO:0000256" key="6">
    <source>
        <dbReference type="SAM" id="MobiDB-lite"/>
    </source>
</evidence>
<keyword evidence="2 4" id="KW-0813">Transport</keyword>
<keyword evidence="5" id="KW-0175">Coiled coil</keyword>
<dbReference type="InterPro" id="IPR014637">
    <property type="entry name" value="SNX5/SNX6/SNX32"/>
</dbReference>
<dbReference type="FunFam" id="3.30.1520.10:FF:000001">
    <property type="entry name" value="Sorting nexin"/>
    <property type="match status" value="1"/>
</dbReference>
<evidence type="ECO:0000256" key="4">
    <source>
        <dbReference type="PIRNR" id="PIRNR036924"/>
    </source>
</evidence>
<dbReference type="CDD" id="cd07621">
    <property type="entry name" value="BAR_SNX5_6"/>
    <property type="match status" value="1"/>
</dbReference>
<name>A0A9Q1CH58_HOLLE</name>
<dbReference type="GO" id="GO:0005768">
    <property type="term" value="C:endosome"/>
    <property type="evidence" value="ECO:0007669"/>
    <property type="project" value="UniProtKB-ARBA"/>
</dbReference>
<reference evidence="8" key="1">
    <citation type="submission" date="2021-10" db="EMBL/GenBank/DDBJ databases">
        <title>Tropical sea cucumber genome reveals ecological adaptation and Cuvierian tubules defense mechanism.</title>
        <authorList>
            <person name="Chen T."/>
        </authorList>
    </citation>
    <scope>NUCLEOTIDE SEQUENCE</scope>
    <source>
        <strain evidence="8">Nanhai2018</strain>
        <tissue evidence="8">Muscle</tissue>
    </source>
</reference>
<dbReference type="GO" id="GO:0035091">
    <property type="term" value="F:phosphatidylinositol binding"/>
    <property type="evidence" value="ECO:0007669"/>
    <property type="project" value="UniProtKB-UniRule"/>
</dbReference>
<dbReference type="Pfam" id="PF09325">
    <property type="entry name" value="Vps5"/>
    <property type="match status" value="1"/>
</dbReference>
<dbReference type="FunFam" id="1.20.1270.60:FF:000008">
    <property type="entry name" value="Sorting nexin"/>
    <property type="match status" value="1"/>
</dbReference>
<dbReference type="CDD" id="cd06892">
    <property type="entry name" value="PX_SNX5_like"/>
    <property type="match status" value="1"/>
</dbReference>